<dbReference type="SUPFAM" id="SSF81301">
    <property type="entry name" value="Nucleotidyltransferase"/>
    <property type="match status" value="1"/>
</dbReference>
<dbReference type="GO" id="GO:0015970">
    <property type="term" value="P:guanosine tetraphosphate biosynthetic process"/>
    <property type="evidence" value="ECO:0007669"/>
    <property type="project" value="UniProtKB-UniPathway"/>
</dbReference>
<dbReference type="AlphaFoldDB" id="A0A5R8LXR4"/>
<comment type="caution">
    <text evidence="3">The sequence shown here is derived from an EMBL/GenBank/DDBJ whole genome shotgun (WGS) entry which is preliminary data.</text>
</comment>
<organism evidence="3 4">
    <name type="scientific">Lacticaseibacillus zeae</name>
    <name type="common">Lactobacillus zeae</name>
    <dbReference type="NCBI Taxonomy" id="57037"/>
    <lineage>
        <taxon>Bacteria</taxon>
        <taxon>Bacillati</taxon>
        <taxon>Bacillota</taxon>
        <taxon>Bacilli</taxon>
        <taxon>Lactobacillales</taxon>
        <taxon>Lactobacillaceae</taxon>
        <taxon>Lacticaseibacillus</taxon>
    </lineage>
</organism>
<dbReference type="InterPro" id="IPR007685">
    <property type="entry name" value="RelA_SpoT"/>
</dbReference>
<comment type="pathway">
    <text evidence="1">Purine metabolism; ppGpp biosynthesis; ppGpp from GTP: step 1/2.</text>
</comment>
<feature type="domain" description="RelA/SpoT" evidence="2">
    <location>
        <begin position="89"/>
        <end position="204"/>
    </location>
</feature>
<sequence>MDSLESITLIKQHVKVVERLHNEFSGFFYADPSITSFNLKNTKISTLALNTNFLATTLRYRDRLSDWVKFETDLVPLIDQDWHVCKFNYRTKLEDSFFKKMHWYLNKSQPYYVLKTFNDLFGARLIIPNFRSFENSLLDYYGSKSDNMVRRAYIRDDTPSYHGLHLYISPSNTQFPWELQIWDTADEKANLFSHDMHEKRKEDKD</sequence>
<evidence type="ECO:0000256" key="1">
    <source>
        <dbReference type="ARBA" id="ARBA00004976"/>
    </source>
</evidence>
<proteinExistence type="predicted"/>
<dbReference type="SMART" id="SM00954">
    <property type="entry name" value="RelA_SpoT"/>
    <property type="match status" value="1"/>
</dbReference>
<dbReference type="Proteomes" id="UP000307781">
    <property type="component" value="Unassembled WGS sequence"/>
</dbReference>
<accession>A0A5R8LXR4</accession>
<evidence type="ECO:0000313" key="3">
    <source>
        <dbReference type="EMBL" id="TLF42162.1"/>
    </source>
</evidence>
<evidence type="ECO:0000313" key="4">
    <source>
        <dbReference type="Proteomes" id="UP000307781"/>
    </source>
</evidence>
<evidence type="ECO:0000259" key="2">
    <source>
        <dbReference type="SMART" id="SM00954"/>
    </source>
</evidence>
<dbReference type="RefSeq" id="WP_075760977.1">
    <property type="nucleotide sequence ID" value="NZ_CP074379.1"/>
</dbReference>
<name>A0A5R8LXR4_LACZE</name>
<protein>
    <recommendedName>
        <fullName evidence="2">RelA/SpoT domain-containing protein</fullName>
    </recommendedName>
</protein>
<dbReference type="Gene3D" id="3.30.460.10">
    <property type="entry name" value="Beta Polymerase, domain 2"/>
    <property type="match status" value="1"/>
</dbReference>
<dbReference type="UniPathway" id="UPA00908">
    <property type="reaction ID" value="UER00884"/>
</dbReference>
<dbReference type="EMBL" id="VBWN01000004">
    <property type="protein sequence ID" value="TLF42162.1"/>
    <property type="molecule type" value="Genomic_DNA"/>
</dbReference>
<reference evidence="3 4" key="1">
    <citation type="submission" date="2019-05" db="EMBL/GenBank/DDBJ databases">
        <title>Genome-based reclassification of Lactobacillus casei as Lactobacillus casei subsp. casei. subsp.nov., description of Lactobacillus casei subsp. zeae subsp. nov., and emended description of Lactobacillus casei.</title>
        <authorList>
            <person name="Huang C.-H."/>
        </authorList>
    </citation>
    <scope>NUCLEOTIDE SEQUENCE [LARGE SCALE GENOMIC DNA]</scope>
    <source>
        <strain evidence="3 4">CRBIP24.58</strain>
    </source>
</reference>
<dbReference type="InterPro" id="IPR043519">
    <property type="entry name" value="NT_sf"/>
</dbReference>
<gene>
    <name evidence="3" type="ORF">FEI14_07700</name>
</gene>